<dbReference type="Gene3D" id="3.40.50.1000">
    <property type="entry name" value="HAD superfamily/HAD-like"/>
    <property type="match status" value="1"/>
</dbReference>
<dbReference type="InterPro" id="IPR006439">
    <property type="entry name" value="HAD-SF_hydro_IA"/>
</dbReference>
<dbReference type="InterPro" id="IPR041492">
    <property type="entry name" value="HAD_2"/>
</dbReference>
<protein>
    <submittedName>
        <fullName evidence="5">Hydrolase</fullName>
    </submittedName>
</protein>
<organism evidence="5 6">
    <name type="scientific">Sinorhizobium saheli</name>
    <dbReference type="NCBI Taxonomy" id="36856"/>
    <lineage>
        <taxon>Bacteria</taxon>
        <taxon>Pseudomonadati</taxon>
        <taxon>Pseudomonadota</taxon>
        <taxon>Alphaproteobacteria</taxon>
        <taxon>Hyphomicrobiales</taxon>
        <taxon>Rhizobiaceae</taxon>
        <taxon>Sinorhizobium/Ensifer group</taxon>
        <taxon>Sinorhizobium</taxon>
    </lineage>
</organism>
<dbReference type="PANTHER" id="PTHR46193:SF10">
    <property type="entry name" value="6-PHOSPHOGLUCONATE PHOSPHATASE"/>
    <property type="match status" value="1"/>
</dbReference>
<dbReference type="InterPro" id="IPR051600">
    <property type="entry name" value="Beta-PGM-like"/>
</dbReference>
<keyword evidence="5" id="KW-0378">Hydrolase</keyword>
<dbReference type="SFLD" id="SFLDS00003">
    <property type="entry name" value="Haloacid_Dehalogenase"/>
    <property type="match status" value="1"/>
</dbReference>
<comment type="cofactor">
    <cofactor evidence="1">
        <name>Mg(2+)</name>
        <dbReference type="ChEBI" id="CHEBI:18420"/>
    </cofactor>
</comment>
<dbReference type="SFLD" id="SFLDG01129">
    <property type="entry name" value="C1.5:_HAD__Beta-PGM__Phosphata"/>
    <property type="match status" value="1"/>
</dbReference>
<accession>A0A178YNK2</accession>
<dbReference type="RefSeq" id="WP_066870116.1">
    <property type="nucleotide sequence ID" value="NZ_LNQB01000059.1"/>
</dbReference>
<dbReference type="EMBL" id="LNQB01000059">
    <property type="protein sequence ID" value="OAP48816.1"/>
    <property type="molecule type" value="Genomic_DNA"/>
</dbReference>
<dbReference type="AlphaFoldDB" id="A0A178YNK2"/>
<comment type="similarity">
    <text evidence="2">Belongs to the HAD-like hydrolase superfamily. CbbY/CbbZ/Gph/YieH family.</text>
</comment>
<keyword evidence="4" id="KW-0460">Magnesium</keyword>
<dbReference type="SFLD" id="SFLDG01135">
    <property type="entry name" value="C1.5.6:_HAD__Beta-PGM__Phospha"/>
    <property type="match status" value="1"/>
</dbReference>
<gene>
    <name evidence="5" type="ORF">ATB98_21100</name>
</gene>
<dbReference type="CDD" id="cd07526">
    <property type="entry name" value="HAD_BPGM_like"/>
    <property type="match status" value="1"/>
</dbReference>
<evidence type="ECO:0000313" key="6">
    <source>
        <dbReference type="Proteomes" id="UP000078507"/>
    </source>
</evidence>
<dbReference type="OrthoDB" id="9797743at2"/>
<evidence type="ECO:0000256" key="4">
    <source>
        <dbReference type="ARBA" id="ARBA00022842"/>
    </source>
</evidence>
<keyword evidence="3" id="KW-0479">Metal-binding</keyword>
<dbReference type="InterPro" id="IPR036412">
    <property type="entry name" value="HAD-like_sf"/>
</dbReference>
<dbReference type="NCBIfam" id="TIGR01509">
    <property type="entry name" value="HAD-SF-IA-v3"/>
    <property type="match status" value="1"/>
</dbReference>
<sequence length="222" mass="24058">MAEHASRLVIFDCDGVLVDSEPISLGVLVESLEAAGVSMTTEEASERFLGRSLKSMSAILHDEHGLATDDAFLEAMRTRLYARFREELKPVAGVREAVERLDAACCVASSSQPERIRLSLTVTGLIDLFEPRIFSASMVARGKPAPDLFLHASAAMGYRPADCIVVEDSPAGIEAAKAAGMRVFAFAGASHARNDRHRHALASLDPDVLFDDMGELIQFVRQ</sequence>
<dbReference type="Pfam" id="PF13419">
    <property type="entry name" value="HAD_2"/>
    <property type="match status" value="1"/>
</dbReference>
<dbReference type="SUPFAM" id="SSF56784">
    <property type="entry name" value="HAD-like"/>
    <property type="match status" value="1"/>
</dbReference>
<dbReference type="Gene3D" id="1.10.150.240">
    <property type="entry name" value="Putative phosphatase, domain 2"/>
    <property type="match status" value="1"/>
</dbReference>
<comment type="caution">
    <text evidence="5">The sequence shown here is derived from an EMBL/GenBank/DDBJ whole genome shotgun (WGS) entry which is preliminary data.</text>
</comment>
<evidence type="ECO:0000256" key="1">
    <source>
        <dbReference type="ARBA" id="ARBA00001946"/>
    </source>
</evidence>
<dbReference type="InterPro" id="IPR023214">
    <property type="entry name" value="HAD_sf"/>
</dbReference>
<dbReference type="PANTHER" id="PTHR46193">
    <property type="entry name" value="6-PHOSPHOGLUCONATE PHOSPHATASE"/>
    <property type="match status" value="1"/>
</dbReference>
<dbReference type="STRING" id="36856.ATB98_21100"/>
<reference evidence="5 6" key="1">
    <citation type="submission" date="2015-11" db="EMBL/GenBank/DDBJ databases">
        <title>Ensifer anhuiense sp. nov., an effective nitrogen fixation bacterium with Glycine soja.</title>
        <authorList>
            <person name="Yan H."/>
            <person name="Chen W."/>
        </authorList>
    </citation>
    <scope>NUCLEOTIDE SEQUENCE [LARGE SCALE GENOMIC DNA]</scope>
    <source>
        <strain evidence="5 6">LMG 7837</strain>
    </source>
</reference>
<keyword evidence="6" id="KW-1185">Reference proteome</keyword>
<name>A0A178YNK2_SINSA</name>
<dbReference type="GO" id="GO:0046872">
    <property type="term" value="F:metal ion binding"/>
    <property type="evidence" value="ECO:0007669"/>
    <property type="project" value="UniProtKB-KW"/>
</dbReference>
<evidence type="ECO:0000313" key="5">
    <source>
        <dbReference type="EMBL" id="OAP48816.1"/>
    </source>
</evidence>
<dbReference type="GO" id="GO:0016787">
    <property type="term" value="F:hydrolase activity"/>
    <property type="evidence" value="ECO:0007669"/>
    <property type="project" value="UniProtKB-KW"/>
</dbReference>
<dbReference type="Proteomes" id="UP000078507">
    <property type="component" value="Unassembled WGS sequence"/>
</dbReference>
<evidence type="ECO:0000256" key="2">
    <source>
        <dbReference type="ARBA" id="ARBA00006171"/>
    </source>
</evidence>
<evidence type="ECO:0000256" key="3">
    <source>
        <dbReference type="ARBA" id="ARBA00022723"/>
    </source>
</evidence>
<dbReference type="InterPro" id="IPR023198">
    <property type="entry name" value="PGP-like_dom2"/>
</dbReference>
<proteinExistence type="inferred from homology"/>